<dbReference type="Proteomes" id="UP001165064">
    <property type="component" value="Unassembled WGS sequence"/>
</dbReference>
<organism evidence="1 2">
    <name type="scientific">Ambrosiozyma monospora</name>
    <name type="common">Yeast</name>
    <name type="synonym">Endomycopsis monosporus</name>
    <dbReference type="NCBI Taxonomy" id="43982"/>
    <lineage>
        <taxon>Eukaryota</taxon>
        <taxon>Fungi</taxon>
        <taxon>Dikarya</taxon>
        <taxon>Ascomycota</taxon>
        <taxon>Saccharomycotina</taxon>
        <taxon>Pichiomycetes</taxon>
        <taxon>Pichiales</taxon>
        <taxon>Pichiaceae</taxon>
        <taxon>Ambrosiozyma</taxon>
    </lineage>
</organism>
<evidence type="ECO:0000313" key="2">
    <source>
        <dbReference type="Proteomes" id="UP001165064"/>
    </source>
</evidence>
<keyword evidence="2" id="KW-1185">Reference proteome</keyword>
<sequence>MPSDDEDCMRHAEKVLADLRKKAINRWSPEEDQKLLQLAKLNKCRWNLVATHFPEFKTPDVLEARYNKLMKR</sequence>
<comment type="caution">
    <text evidence="1">The sequence shown here is derived from an EMBL/GenBank/DDBJ whole genome shotgun (WGS) entry which is preliminary data.</text>
</comment>
<protein>
    <submittedName>
        <fullName evidence="1">Unnamed protein product</fullName>
    </submittedName>
</protein>
<dbReference type="EMBL" id="BSXS01005983">
    <property type="protein sequence ID" value="GME84969.1"/>
    <property type="molecule type" value="Genomic_DNA"/>
</dbReference>
<accession>A0ACB5TBM1</accession>
<proteinExistence type="predicted"/>
<reference evidence="1" key="1">
    <citation type="submission" date="2023-04" db="EMBL/GenBank/DDBJ databases">
        <title>Ambrosiozyma monospora NBRC 10751.</title>
        <authorList>
            <person name="Ichikawa N."/>
            <person name="Sato H."/>
            <person name="Tonouchi N."/>
        </authorList>
    </citation>
    <scope>NUCLEOTIDE SEQUENCE</scope>
    <source>
        <strain evidence="1">NBRC 10751</strain>
    </source>
</reference>
<name>A0ACB5TBM1_AMBMO</name>
<evidence type="ECO:0000313" key="1">
    <source>
        <dbReference type="EMBL" id="GME84969.1"/>
    </source>
</evidence>
<gene>
    <name evidence="1" type="ORF">Amon02_000724800</name>
</gene>